<dbReference type="Pfam" id="PF11720">
    <property type="entry name" value="Inhibitor_I78"/>
    <property type="match status" value="1"/>
</dbReference>
<dbReference type="RefSeq" id="WP_308956832.1">
    <property type="nucleotide sequence ID" value="NZ_JAVICY010000023.1"/>
</dbReference>
<keyword evidence="1" id="KW-0732">Signal</keyword>
<dbReference type="Pfam" id="PF03891">
    <property type="entry name" value="DUF333"/>
    <property type="match status" value="1"/>
</dbReference>
<accession>A0AAW8JMK1</accession>
<gene>
    <name evidence="2" type="ORF">RFH51_13535</name>
</gene>
<dbReference type="PROSITE" id="PS51257">
    <property type="entry name" value="PROKAR_LIPOPROTEIN"/>
    <property type="match status" value="1"/>
</dbReference>
<evidence type="ECO:0000313" key="2">
    <source>
        <dbReference type="EMBL" id="MDQ9072478.1"/>
    </source>
</evidence>
<organism evidence="2 3">
    <name type="scientific">Acinetobacter gerneri</name>
    <dbReference type="NCBI Taxonomy" id="202952"/>
    <lineage>
        <taxon>Bacteria</taxon>
        <taxon>Pseudomonadati</taxon>
        <taxon>Pseudomonadota</taxon>
        <taxon>Gammaproteobacteria</taxon>
        <taxon>Moraxellales</taxon>
        <taxon>Moraxellaceae</taxon>
        <taxon>Acinetobacter</taxon>
    </lineage>
</organism>
<dbReference type="AlphaFoldDB" id="A0AAW8JMK1"/>
<sequence>MRKIALFTLLMAALSGCSSMQNKSEKNVDHAVGMANPASEYCVSQGGKLEIRDEANGQVGYCHLPNGQVVEEWALFRSANTQCNPEEAKKLIGQSNLTDEQIKKLTQAANVRNVAPGQPVTMDFRSDRVTVVTDPKTKIISNASCG</sequence>
<name>A0AAW8JMK1_9GAMM</name>
<dbReference type="EMBL" id="JAVIDA010000020">
    <property type="protein sequence ID" value="MDQ9072478.1"/>
    <property type="molecule type" value="Genomic_DNA"/>
</dbReference>
<dbReference type="PANTHER" id="PTHR38008:SF2">
    <property type="entry name" value="HEMOLYSIN"/>
    <property type="match status" value="1"/>
</dbReference>
<proteinExistence type="predicted"/>
<evidence type="ECO:0000256" key="1">
    <source>
        <dbReference type="SAM" id="SignalP"/>
    </source>
</evidence>
<dbReference type="PANTHER" id="PTHR38008">
    <property type="entry name" value="HEMOLYSIN-RELATED"/>
    <property type="match status" value="1"/>
</dbReference>
<feature type="chain" id="PRO_5043566754" evidence="1">
    <location>
        <begin position="21"/>
        <end position="146"/>
    </location>
</feature>
<dbReference type="Proteomes" id="UP001243195">
    <property type="component" value="Unassembled WGS sequence"/>
</dbReference>
<dbReference type="InterPro" id="IPR021719">
    <property type="entry name" value="Prot_inh_I78"/>
</dbReference>
<protein>
    <submittedName>
        <fullName evidence="2">I78 family peptidase inhibitor</fullName>
    </submittedName>
</protein>
<feature type="signal peptide" evidence="1">
    <location>
        <begin position="1"/>
        <end position="20"/>
    </location>
</feature>
<evidence type="ECO:0000313" key="3">
    <source>
        <dbReference type="Proteomes" id="UP001243195"/>
    </source>
</evidence>
<dbReference type="InterPro" id="IPR005590">
    <property type="entry name" value="DUF333"/>
</dbReference>
<reference evidence="2" key="1">
    <citation type="submission" date="2023-08" db="EMBL/GenBank/DDBJ databases">
        <title>Emergence of clinically-relevant ST2 carbapenem-resistant Acinetobacter baumannii strains in hospital sewages in Zhejiang, East of China.</title>
        <authorList>
            <person name="Kaichao C."/>
            <person name="Zhang R."/>
        </authorList>
    </citation>
    <scope>NUCLEOTIDE SEQUENCE</scope>
    <source>
        <strain evidence="2">M-SY-60</strain>
    </source>
</reference>
<comment type="caution">
    <text evidence="2">The sequence shown here is derived from an EMBL/GenBank/DDBJ whole genome shotgun (WGS) entry which is preliminary data.</text>
</comment>
<dbReference type="Gene3D" id="3.30.10.10">
    <property type="entry name" value="Trypsin Inhibitor V, subunit A"/>
    <property type="match status" value="1"/>
</dbReference>